<feature type="coiled-coil region" evidence="2">
    <location>
        <begin position="98"/>
        <end position="168"/>
    </location>
</feature>
<evidence type="ECO:0000313" key="9">
    <source>
        <dbReference type="EMBL" id="RZT97819.1"/>
    </source>
</evidence>
<dbReference type="GO" id="GO:1990281">
    <property type="term" value="C:efflux pump complex"/>
    <property type="evidence" value="ECO:0007669"/>
    <property type="project" value="TreeGrafter"/>
</dbReference>
<dbReference type="PANTHER" id="PTHR30469:SF11">
    <property type="entry name" value="BLL4320 PROTEIN"/>
    <property type="match status" value="1"/>
</dbReference>
<dbReference type="InterPro" id="IPR006143">
    <property type="entry name" value="RND_pump_MFP"/>
</dbReference>
<sequence>MNQNRKLHLLVAVVGLIALSALAWWWQHRPAATPAAAPAGGPTAVEVARAERGTMADEATAVGTLRSRQGVVLRPEVGGRVVRLGFADGARVRRGQVLMQLDDSLQRAQLEQAKAQAAISRTTLKRNEELVAQNFVTRSVVDQAQANLDVAEAQVALAQAQLARMRIEAPFDGTAGIRKVNVGDVVKESADIVTLEDISALYVDFRLPERYIARLAPGQPVTVTVDALPGSRLEAQVTALESLVDNDGRSLAVRALLPKPQNQLKPGMFARVRLVLEQRNAVLVPEEAIVPQGSKQYVVKVVKGDKGASTQRVEVATGLRREGAVEVTQGLQAGDTVVTAGQSRLMRADGMPVKVVEVGAAPPRAASAPASGPGTKLARGVSAG</sequence>
<protein>
    <submittedName>
        <fullName evidence="9">Membrane fusion protein (Multidrug efflux system)</fullName>
    </submittedName>
</protein>
<accession>A0A4Q7VND7</accession>
<dbReference type="Gene3D" id="2.40.420.20">
    <property type="match status" value="1"/>
</dbReference>
<reference evidence="9 10" key="1">
    <citation type="submission" date="2019-02" db="EMBL/GenBank/DDBJ databases">
        <title>Genomic Encyclopedia of Type Strains, Phase IV (KMG-IV): sequencing the most valuable type-strain genomes for metagenomic binning, comparative biology and taxonomic classification.</title>
        <authorList>
            <person name="Goeker M."/>
        </authorList>
    </citation>
    <scope>NUCLEOTIDE SEQUENCE [LARGE SCALE GENOMIC DNA]</scope>
    <source>
        <strain evidence="9 10">DSM 19570</strain>
    </source>
</reference>
<dbReference type="AlphaFoldDB" id="A0A4Q7VND7"/>
<feature type="transmembrane region" description="Helical" evidence="4">
    <location>
        <begin position="7"/>
        <end position="26"/>
    </location>
</feature>
<feature type="compositionally biased region" description="Low complexity" evidence="3">
    <location>
        <begin position="363"/>
        <end position="374"/>
    </location>
</feature>
<dbReference type="RefSeq" id="WP_130432014.1">
    <property type="nucleotide sequence ID" value="NZ_SHKP01000006.1"/>
</dbReference>
<dbReference type="FunFam" id="2.40.30.170:FF:000010">
    <property type="entry name" value="Efflux RND transporter periplasmic adaptor subunit"/>
    <property type="match status" value="1"/>
</dbReference>
<gene>
    <name evidence="9" type="ORF">EV670_2218</name>
</gene>
<keyword evidence="4" id="KW-1133">Transmembrane helix</keyword>
<feature type="domain" description="YknX-like C-terminal permuted SH3-like" evidence="8">
    <location>
        <begin position="283"/>
        <end position="355"/>
    </location>
</feature>
<comment type="caution">
    <text evidence="9">The sequence shown here is derived from an EMBL/GenBank/DDBJ whole genome shotgun (WGS) entry which is preliminary data.</text>
</comment>
<dbReference type="InterPro" id="IPR058624">
    <property type="entry name" value="MdtA-like_HH"/>
</dbReference>
<dbReference type="EMBL" id="SHKP01000006">
    <property type="protein sequence ID" value="RZT97819.1"/>
    <property type="molecule type" value="Genomic_DNA"/>
</dbReference>
<dbReference type="Gene3D" id="2.40.50.100">
    <property type="match status" value="1"/>
</dbReference>
<dbReference type="PANTHER" id="PTHR30469">
    <property type="entry name" value="MULTIDRUG RESISTANCE PROTEIN MDTA"/>
    <property type="match status" value="1"/>
</dbReference>
<keyword evidence="4" id="KW-0472">Membrane</keyword>
<dbReference type="Pfam" id="PF25917">
    <property type="entry name" value="BSH_RND"/>
    <property type="match status" value="1"/>
</dbReference>
<evidence type="ECO:0000256" key="2">
    <source>
        <dbReference type="SAM" id="Coils"/>
    </source>
</evidence>
<dbReference type="SUPFAM" id="SSF111369">
    <property type="entry name" value="HlyD-like secretion proteins"/>
    <property type="match status" value="1"/>
</dbReference>
<evidence type="ECO:0000313" key="10">
    <source>
        <dbReference type="Proteomes" id="UP000293671"/>
    </source>
</evidence>
<evidence type="ECO:0000259" key="8">
    <source>
        <dbReference type="Pfam" id="PF25989"/>
    </source>
</evidence>
<feature type="domain" description="Multidrug resistance protein MdtA-like alpha-helical hairpin" evidence="5">
    <location>
        <begin position="107"/>
        <end position="167"/>
    </location>
</feature>
<evidence type="ECO:0000259" key="6">
    <source>
        <dbReference type="Pfam" id="PF25917"/>
    </source>
</evidence>
<dbReference type="OrthoDB" id="9806939at2"/>
<dbReference type="Pfam" id="PF25876">
    <property type="entry name" value="HH_MFP_RND"/>
    <property type="match status" value="1"/>
</dbReference>
<dbReference type="Proteomes" id="UP000293671">
    <property type="component" value="Unassembled WGS sequence"/>
</dbReference>
<dbReference type="NCBIfam" id="TIGR01730">
    <property type="entry name" value="RND_mfp"/>
    <property type="match status" value="1"/>
</dbReference>
<feature type="domain" description="Multidrug resistance protein MdtA-like barrel-sandwich hybrid" evidence="6">
    <location>
        <begin position="71"/>
        <end position="188"/>
    </location>
</feature>
<evidence type="ECO:0000259" key="5">
    <source>
        <dbReference type="Pfam" id="PF25876"/>
    </source>
</evidence>
<proteinExistence type="inferred from homology"/>
<dbReference type="Pfam" id="PF25989">
    <property type="entry name" value="YknX_C"/>
    <property type="match status" value="1"/>
</dbReference>
<dbReference type="InterPro" id="IPR058625">
    <property type="entry name" value="MdtA-like_BSH"/>
</dbReference>
<keyword evidence="4" id="KW-0812">Transmembrane</keyword>
<evidence type="ECO:0000259" key="7">
    <source>
        <dbReference type="Pfam" id="PF25954"/>
    </source>
</evidence>
<dbReference type="InterPro" id="IPR058792">
    <property type="entry name" value="Beta-barrel_RND_2"/>
</dbReference>
<dbReference type="InterPro" id="IPR058637">
    <property type="entry name" value="YknX-like_C"/>
</dbReference>
<dbReference type="Gene3D" id="2.40.30.170">
    <property type="match status" value="1"/>
</dbReference>
<comment type="similarity">
    <text evidence="1">Belongs to the membrane fusion protein (MFP) (TC 8.A.1) family.</text>
</comment>
<feature type="domain" description="CusB-like beta-barrel" evidence="7">
    <location>
        <begin position="203"/>
        <end position="275"/>
    </location>
</feature>
<dbReference type="Pfam" id="PF25954">
    <property type="entry name" value="Beta-barrel_RND_2"/>
    <property type="match status" value="1"/>
</dbReference>
<keyword evidence="2" id="KW-0175">Coiled coil</keyword>
<organism evidence="9 10">
    <name type="scientific">Rivibacter subsaxonicus</name>
    <dbReference type="NCBI Taxonomy" id="457575"/>
    <lineage>
        <taxon>Bacteria</taxon>
        <taxon>Pseudomonadati</taxon>
        <taxon>Pseudomonadota</taxon>
        <taxon>Betaproteobacteria</taxon>
        <taxon>Burkholderiales</taxon>
        <taxon>Rivibacter</taxon>
    </lineage>
</organism>
<dbReference type="Gene3D" id="1.10.287.470">
    <property type="entry name" value="Helix hairpin bin"/>
    <property type="match status" value="1"/>
</dbReference>
<feature type="region of interest" description="Disordered" evidence="3">
    <location>
        <begin position="363"/>
        <end position="384"/>
    </location>
</feature>
<keyword evidence="10" id="KW-1185">Reference proteome</keyword>
<dbReference type="GO" id="GO:0015562">
    <property type="term" value="F:efflux transmembrane transporter activity"/>
    <property type="evidence" value="ECO:0007669"/>
    <property type="project" value="TreeGrafter"/>
</dbReference>
<evidence type="ECO:0000256" key="1">
    <source>
        <dbReference type="ARBA" id="ARBA00009477"/>
    </source>
</evidence>
<evidence type="ECO:0000256" key="4">
    <source>
        <dbReference type="SAM" id="Phobius"/>
    </source>
</evidence>
<evidence type="ECO:0000256" key="3">
    <source>
        <dbReference type="SAM" id="MobiDB-lite"/>
    </source>
</evidence>
<name>A0A4Q7VND7_9BURK</name>